<evidence type="ECO:0000256" key="3">
    <source>
        <dbReference type="ARBA" id="ARBA00022833"/>
    </source>
</evidence>
<dbReference type="SUPFAM" id="SSF57783">
    <property type="entry name" value="Zinc beta-ribbon"/>
    <property type="match status" value="1"/>
</dbReference>
<keyword evidence="2" id="KW-0863">Zinc-finger</keyword>
<evidence type="ECO:0000259" key="4">
    <source>
        <dbReference type="PROSITE" id="PS51133"/>
    </source>
</evidence>
<sequence>MTNETAIATAANAANAATATAYTYYDLNAEIEKFNRLSEENTNASDTANRYNKNKIREDFKELLMEKSQMSELEVGDLEIGIFNATLDYANNAKVQLSWKCPMFLEIYSNIARSIYSNIKNDSYIGNEKLYDRMIHKKEFHPHMLPYMQCKDIFPERWKEIDERNQLRMKAAYEIKLVPMSDMIKCSRCKSKKVSYYELQTRSGDEASTLFMNCLICGKKWKQ</sequence>
<dbReference type="InterPro" id="IPR012164">
    <property type="entry name" value="Rpa12/Rpb9/Rpc10/TFS"/>
</dbReference>
<keyword evidence="1" id="KW-0479">Metal-binding</keyword>
<proteinExistence type="predicted"/>
<dbReference type="PROSITE" id="PS00466">
    <property type="entry name" value="ZF_TFIIS_1"/>
    <property type="match status" value="1"/>
</dbReference>
<keyword evidence="3" id="KW-0862">Zinc</keyword>
<evidence type="ECO:0000256" key="2">
    <source>
        <dbReference type="ARBA" id="ARBA00022771"/>
    </source>
</evidence>
<dbReference type="GO" id="GO:0003676">
    <property type="term" value="F:nucleic acid binding"/>
    <property type="evidence" value="ECO:0007669"/>
    <property type="project" value="InterPro"/>
</dbReference>
<protein>
    <recommendedName>
        <fullName evidence="4">TFIIS-type domain-containing protein</fullName>
    </recommendedName>
</protein>
<feature type="domain" description="TFIIS-type" evidence="4">
    <location>
        <begin position="182"/>
        <end position="222"/>
    </location>
</feature>
<dbReference type="PANTHER" id="PTHR11239">
    <property type="entry name" value="DNA-DIRECTED RNA POLYMERASE"/>
    <property type="match status" value="1"/>
</dbReference>
<reference evidence="5" key="1">
    <citation type="journal article" date="2020" name="Nature">
        <title>Giant virus diversity and host interactions through global metagenomics.</title>
        <authorList>
            <person name="Schulz F."/>
            <person name="Roux S."/>
            <person name="Paez-Espino D."/>
            <person name="Jungbluth S."/>
            <person name="Walsh D.A."/>
            <person name="Denef V.J."/>
            <person name="McMahon K.D."/>
            <person name="Konstantinidis K.T."/>
            <person name="Eloe-Fadrosh E.A."/>
            <person name="Kyrpides N.C."/>
            <person name="Woyke T."/>
        </authorList>
    </citation>
    <scope>NUCLEOTIDE SEQUENCE</scope>
    <source>
        <strain evidence="5">GVMAG-M-3300027963-21</strain>
    </source>
</reference>
<dbReference type="PANTHER" id="PTHR11239:SF12">
    <property type="entry name" value="DNA-DIRECTED RNA POLYMERASE III SUBUNIT RPC10"/>
    <property type="match status" value="1"/>
</dbReference>
<organism evidence="5">
    <name type="scientific">viral metagenome</name>
    <dbReference type="NCBI Taxonomy" id="1070528"/>
    <lineage>
        <taxon>unclassified sequences</taxon>
        <taxon>metagenomes</taxon>
        <taxon>organismal metagenomes</taxon>
    </lineage>
</organism>
<dbReference type="GO" id="GO:0003899">
    <property type="term" value="F:DNA-directed RNA polymerase activity"/>
    <property type="evidence" value="ECO:0007669"/>
    <property type="project" value="InterPro"/>
</dbReference>
<dbReference type="PROSITE" id="PS51133">
    <property type="entry name" value="ZF_TFIIS_2"/>
    <property type="match status" value="1"/>
</dbReference>
<dbReference type="GO" id="GO:0008270">
    <property type="term" value="F:zinc ion binding"/>
    <property type="evidence" value="ECO:0007669"/>
    <property type="project" value="UniProtKB-KW"/>
</dbReference>
<dbReference type="AlphaFoldDB" id="A0A6C0LN94"/>
<evidence type="ECO:0000256" key="1">
    <source>
        <dbReference type="ARBA" id="ARBA00022723"/>
    </source>
</evidence>
<dbReference type="Pfam" id="PF01096">
    <property type="entry name" value="Zn_ribbon_TFIIS"/>
    <property type="match status" value="1"/>
</dbReference>
<accession>A0A6C0LN94</accession>
<dbReference type="GO" id="GO:0005666">
    <property type="term" value="C:RNA polymerase III complex"/>
    <property type="evidence" value="ECO:0007669"/>
    <property type="project" value="TreeGrafter"/>
</dbReference>
<dbReference type="CDD" id="cd13749">
    <property type="entry name" value="Zn-ribbon_TFIIS"/>
    <property type="match status" value="1"/>
</dbReference>
<dbReference type="Gene3D" id="2.20.25.10">
    <property type="match status" value="1"/>
</dbReference>
<dbReference type="EMBL" id="MN740525">
    <property type="protein sequence ID" value="QHU31211.1"/>
    <property type="molecule type" value="Genomic_DNA"/>
</dbReference>
<dbReference type="GO" id="GO:0006386">
    <property type="term" value="P:termination of RNA polymerase III transcription"/>
    <property type="evidence" value="ECO:0007669"/>
    <property type="project" value="TreeGrafter"/>
</dbReference>
<evidence type="ECO:0000313" key="5">
    <source>
        <dbReference type="EMBL" id="QHU31211.1"/>
    </source>
</evidence>
<name>A0A6C0LN94_9ZZZZ</name>
<dbReference type="InterPro" id="IPR001222">
    <property type="entry name" value="Znf_TFIIS"/>
</dbReference>
<dbReference type="SMART" id="SM00440">
    <property type="entry name" value="ZnF_C2C2"/>
    <property type="match status" value="1"/>
</dbReference>